<dbReference type="InterPro" id="IPR011701">
    <property type="entry name" value="MFS"/>
</dbReference>
<feature type="transmembrane region" description="Helical" evidence="6">
    <location>
        <begin position="400"/>
        <end position="423"/>
    </location>
</feature>
<feature type="transmembrane region" description="Helical" evidence="6">
    <location>
        <begin position="435"/>
        <end position="457"/>
    </location>
</feature>
<feature type="transmembrane region" description="Helical" evidence="6">
    <location>
        <begin position="122"/>
        <end position="143"/>
    </location>
</feature>
<dbReference type="Gene3D" id="1.20.1250.20">
    <property type="entry name" value="MFS general substrate transporter like domains"/>
    <property type="match status" value="1"/>
</dbReference>
<keyword evidence="5 6" id="KW-0472">Membrane</keyword>
<dbReference type="InterPro" id="IPR020846">
    <property type="entry name" value="MFS_dom"/>
</dbReference>
<dbReference type="PROSITE" id="PS50850">
    <property type="entry name" value="MFS"/>
    <property type="match status" value="1"/>
</dbReference>
<comment type="similarity">
    <text evidence="2">Belongs to the major facilitator superfamily.</text>
</comment>
<evidence type="ECO:0000256" key="3">
    <source>
        <dbReference type="ARBA" id="ARBA00022692"/>
    </source>
</evidence>
<dbReference type="SUPFAM" id="SSF103473">
    <property type="entry name" value="MFS general substrate transporter"/>
    <property type="match status" value="1"/>
</dbReference>
<dbReference type="GO" id="GO:0005886">
    <property type="term" value="C:plasma membrane"/>
    <property type="evidence" value="ECO:0007669"/>
    <property type="project" value="UniProtKB-SubCell"/>
</dbReference>
<name>A0A0B8MY52_TALPI</name>
<dbReference type="CDD" id="cd17323">
    <property type="entry name" value="MFS_Tpo1_MDR_like"/>
    <property type="match status" value="1"/>
</dbReference>
<comment type="subcellular location">
    <subcellularLocation>
        <location evidence="1">Cell membrane</location>
        <topology evidence="1">Multi-pass membrane protein</topology>
    </subcellularLocation>
</comment>
<evidence type="ECO:0000256" key="2">
    <source>
        <dbReference type="ARBA" id="ARBA00008335"/>
    </source>
</evidence>
<keyword evidence="4 6" id="KW-1133">Transmembrane helix</keyword>
<dbReference type="GO" id="GO:0022857">
    <property type="term" value="F:transmembrane transporter activity"/>
    <property type="evidence" value="ECO:0007669"/>
    <property type="project" value="InterPro"/>
</dbReference>
<dbReference type="Proteomes" id="UP000053095">
    <property type="component" value="Unassembled WGS sequence"/>
</dbReference>
<evidence type="ECO:0000313" key="8">
    <source>
        <dbReference type="EMBL" id="GAM41950.1"/>
    </source>
</evidence>
<dbReference type="Pfam" id="PF07690">
    <property type="entry name" value="MFS_1"/>
    <property type="match status" value="1"/>
</dbReference>
<dbReference type="GO" id="GO:0042908">
    <property type="term" value="P:xenobiotic transport"/>
    <property type="evidence" value="ECO:0007669"/>
    <property type="project" value="UniProtKB-ARBA"/>
</dbReference>
<dbReference type="EMBL" id="DF933839">
    <property type="protein sequence ID" value="GAM41950.1"/>
    <property type="molecule type" value="Genomic_DNA"/>
</dbReference>
<evidence type="ECO:0000259" key="7">
    <source>
        <dbReference type="PROSITE" id="PS50850"/>
    </source>
</evidence>
<dbReference type="AlphaFoldDB" id="A0A0B8MY52"/>
<dbReference type="PANTHER" id="PTHR23502">
    <property type="entry name" value="MAJOR FACILITATOR SUPERFAMILY"/>
    <property type="match status" value="1"/>
</dbReference>
<dbReference type="InterPro" id="IPR005829">
    <property type="entry name" value="Sugar_transporter_CS"/>
</dbReference>
<evidence type="ECO:0000256" key="5">
    <source>
        <dbReference type="ARBA" id="ARBA00023136"/>
    </source>
</evidence>
<evidence type="ECO:0000313" key="9">
    <source>
        <dbReference type="Proteomes" id="UP000053095"/>
    </source>
</evidence>
<reference evidence="9" key="1">
    <citation type="journal article" date="2015" name="Genome Announc.">
        <title>Draft genome sequence of Talaromyces cellulolyticus strain Y-94, a source of lignocellulosic biomass-degrading enzymes.</title>
        <authorList>
            <person name="Fujii T."/>
            <person name="Koike H."/>
            <person name="Sawayama S."/>
            <person name="Yano S."/>
            <person name="Inoue H."/>
        </authorList>
    </citation>
    <scope>NUCLEOTIDE SEQUENCE [LARGE SCALE GENOMIC DNA]</scope>
    <source>
        <strain evidence="9">Y-94</strain>
    </source>
</reference>
<accession>A0A0B8MY52</accession>
<dbReference type="GO" id="GO:0140115">
    <property type="term" value="P:export across plasma membrane"/>
    <property type="evidence" value="ECO:0007669"/>
    <property type="project" value="UniProtKB-ARBA"/>
</dbReference>
<keyword evidence="3 6" id="KW-0812">Transmembrane</keyword>
<feature type="transmembrane region" description="Helical" evidence="6">
    <location>
        <begin position="296"/>
        <end position="315"/>
    </location>
</feature>
<evidence type="ECO:0000256" key="1">
    <source>
        <dbReference type="ARBA" id="ARBA00004651"/>
    </source>
</evidence>
<feature type="transmembrane region" description="Helical" evidence="6">
    <location>
        <begin position="93"/>
        <end position="110"/>
    </location>
</feature>
<keyword evidence="9" id="KW-1185">Reference proteome</keyword>
<proteinExistence type="inferred from homology"/>
<dbReference type="PROSITE" id="PS00216">
    <property type="entry name" value="SUGAR_TRANSPORT_1"/>
    <property type="match status" value="1"/>
</dbReference>
<feature type="transmembrane region" description="Helical" evidence="6">
    <location>
        <begin position="251"/>
        <end position="276"/>
    </location>
</feature>
<feature type="transmembrane region" description="Helical" evidence="6">
    <location>
        <begin position="345"/>
        <end position="364"/>
    </location>
</feature>
<feature type="transmembrane region" description="Helical" evidence="6">
    <location>
        <begin position="45"/>
        <end position="65"/>
    </location>
</feature>
<evidence type="ECO:0000256" key="4">
    <source>
        <dbReference type="ARBA" id="ARBA00022989"/>
    </source>
</evidence>
<feature type="domain" description="Major facilitator superfamily (MFS) profile" evidence="7">
    <location>
        <begin position="1"/>
        <end position="461"/>
    </location>
</feature>
<feature type="transmembrane region" description="Helical" evidence="6">
    <location>
        <begin position="181"/>
        <end position="201"/>
    </location>
</feature>
<sequence length="470" mass="52716">MDHTADNGAYIEVADPQQENPYEVRWDDRDSDSMNPRNMDTWRKWVIVLIVSASSLCVSNSGTIALRRGTWNWAHVTGTFVLAVSEFYGRRPVYIFSFGFFVMWLIPSAVSENIQTILVARFLDGLAGSAFLSVAGGTVGDLFSKEHLQLPMMVYTASPFIGPSIGPLLGGFINQYTSWRWTFYMLLIWSGVNFSLILFFVPETYHPVLLRHKAQKLRGETGNKRWEAPIEKMNDSILKTIMYSFLRPLQLLFLEPMCFLLCLFSAILLGILYLFFGAFPLVFGVNHGFTLSETGMAFLGILTGMLLGISTEPLWRRNYERLVNRREDATGETEGSHPEYRLPPAIAGGFVVPVGLFIFGWTTYSSIHWVAPIIGAAIFGIGTVLVFSGIFTFLVDAYPLYAASALAANSFLRNIFAAAFPLFGTQMYHKLGDQWATTILAFLTAVMAPFPYIFFVYGEMLRVNSRFASA</sequence>
<dbReference type="PANTHER" id="PTHR23502:SF7">
    <property type="entry name" value="DRUG_PROTON ANTIPORTER YHK8-RELATED"/>
    <property type="match status" value="1"/>
</dbReference>
<dbReference type="FunFam" id="1.20.1250.20:FF:000082">
    <property type="entry name" value="MFS multidrug transporter, putative"/>
    <property type="match status" value="1"/>
</dbReference>
<dbReference type="InterPro" id="IPR036259">
    <property type="entry name" value="MFS_trans_sf"/>
</dbReference>
<protein>
    <recommendedName>
        <fullName evidence="7">Major facilitator superfamily (MFS) profile domain-containing protein</fullName>
    </recommendedName>
</protein>
<feature type="transmembrane region" description="Helical" evidence="6">
    <location>
        <begin position="370"/>
        <end position="393"/>
    </location>
</feature>
<gene>
    <name evidence="8" type="ORF">TCE0_043f15484</name>
</gene>
<evidence type="ECO:0000256" key="6">
    <source>
        <dbReference type="SAM" id="Phobius"/>
    </source>
</evidence>
<organism evidence="8 9">
    <name type="scientific">Talaromyces pinophilus</name>
    <name type="common">Penicillium pinophilum</name>
    <dbReference type="NCBI Taxonomy" id="128442"/>
    <lineage>
        <taxon>Eukaryota</taxon>
        <taxon>Fungi</taxon>
        <taxon>Dikarya</taxon>
        <taxon>Ascomycota</taxon>
        <taxon>Pezizomycotina</taxon>
        <taxon>Eurotiomycetes</taxon>
        <taxon>Eurotiomycetidae</taxon>
        <taxon>Eurotiales</taxon>
        <taxon>Trichocomaceae</taxon>
        <taxon>Talaromyces</taxon>
        <taxon>Talaromyces sect. Talaromyces</taxon>
    </lineage>
</organism>